<gene>
    <name evidence="1" type="ORF">N3K66_008212</name>
</gene>
<protein>
    <submittedName>
        <fullName evidence="1">Uncharacterized protein</fullName>
    </submittedName>
</protein>
<sequence>MATPDPSTLTTSAAIFTGSHTLPQIRTIHKSLHVAVEEKATRLRTQVGSSYRELLGTADTIVQMRGDNEKVQGLLGTMSVRCGRSVVRNKTGGLADFVRRTDRTDISERARVRLLDGCALVIGRVLKGDGGVEDGVSRGERLVLAAKTWILMRLLIKSMGDDVKDDGLRAEVEAAKKTHAKLRRRLQRNVDNVLEKTTEDKDREDVAHALCAHALTTSSGAKDVLHYFLRKRAEAMASVFDLEDEKRDRKTEDVIHSLRLYTRTLLDVQALVPTKLTQALSSLKSRPLLADPVLKGLAGLKLDVYERWCGEEIQYFTPFIRHDDLDVKQAKETLTSWAEKGGLALLQGLGKTLEQMTEFKSVMNLRTEVLQLWIRDGGRARGFDPEEMQDELRETINGRMLSVLETKVKKLRLVGSEIRATLEKWQPGVTDKHPKLWDEEGYDAALANGAATFIEEVVARLHGRSDAVSKAAHSYTSWYHIIDDVKEVVGTLKKQRWDNDYEEVEDEETFEERQRALSKEDPDQLQKELDTFLDQAFAELEKNMQEMWDERKDGLQSGAVAMYLVRVLRDIRSKLPDRPAIAKFGLAMVPSLHEKVVVSAAASPVDSFAEAALSGTSVVTRPLWEGEPALPTQSSPGVFKFLRDLSTSMGDAGMDLWSPAAVAVMKKHLDTELAEAWRQALKMAEKGEPGEQKRSDDDKETQKEEEEEKKEEEKGDDETKRELYIQWLFDVSLLRCCVGEERVGLKEVQGLLEKKTELDKESMKRITEASTGFWSRTSLLFGLLA</sequence>
<evidence type="ECO:0000313" key="2">
    <source>
        <dbReference type="Proteomes" id="UP001163324"/>
    </source>
</evidence>
<proteinExistence type="predicted"/>
<organism evidence="1 2">
    <name type="scientific">Trichothecium roseum</name>
    <dbReference type="NCBI Taxonomy" id="47278"/>
    <lineage>
        <taxon>Eukaryota</taxon>
        <taxon>Fungi</taxon>
        <taxon>Dikarya</taxon>
        <taxon>Ascomycota</taxon>
        <taxon>Pezizomycotina</taxon>
        <taxon>Sordariomycetes</taxon>
        <taxon>Hypocreomycetidae</taxon>
        <taxon>Hypocreales</taxon>
        <taxon>Hypocreales incertae sedis</taxon>
        <taxon>Trichothecium</taxon>
    </lineage>
</organism>
<keyword evidence="2" id="KW-1185">Reference proteome</keyword>
<comment type="caution">
    <text evidence="1">The sequence shown here is derived from an EMBL/GenBank/DDBJ whole genome shotgun (WGS) entry which is preliminary data.</text>
</comment>
<name>A0ACC0USY6_9HYPO</name>
<dbReference type="EMBL" id="CM047947">
    <property type="protein sequence ID" value="KAI9897190.1"/>
    <property type="molecule type" value="Genomic_DNA"/>
</dbReference>
<dbReference type="Proteomes" id="UP001163324">
    <property type="component" value="Chromosome 8"/>
</dbReference>
<reference evidence="1" key="1">
    <citation type="submission" date="2022-10" db="EMBL/GenBank/DDBJ databases">
        <title>Complete Genome of Trichothecium roseum strain YXFP-22015, a Plant Pathogen Isolated from Citrus.</title>
        <authorList>
            <person name="Wang Y."/>
            <person name="Zhu L."/>
        </authorList>
    </citation>
    <scope>NUCLEOTIDE SEQUENCE</scope>
    <source>
        <strain evidence="1">YXFP-22015</strain>
    </source>
</reference>
<evidence type="ECO:0000313" key="1">
    <source>
        <dbReference type="EMBL" id="KAI9897190.1"/>
    </source>
</evidence>
<accession>A0ACC0USY6</accession>